<evidence type="ECO:0000256" key="1">
    <source>
        <dbReference type="ARBA" id="ARBA00004167"/>
    </source>
</evidence>
<dbReference type="GO" id="GO:0016020">
    <property type="term" value="C:membrane"/>
    <property type="evidence" value="ECO:0007669"/>
    <property type="project" value="UniProtKB-SubCell"/>
</dbReference>
<evidence type="ECO:0000259" key="6">
    <source>
        <dbReference type="PROSITE" id="PS50004"/>
    </source>
</evidence>
<dbReference type="AlphaFoldDB" id="A0A653DT49"/>
<keyword evidence="5" id="KW-0472">Membrane</keyword>
<name>A0A653DT49_CALMS</name>
<dbReference type="PANTHER" id="PTHR12546">
    <property type="entry name" value="FER-1-LIKE"/>
    <property type="match status" value="1"/>
</dbReference>
<dbReference type="InterPro" id="IPR000008">
    <property type="entry name" value="C2_dom"/>
</dbReference>
<feature type="domain" description="C2" evidence="6">
    <location>
        <begin position="1"/>
        <end position="77"/>
    </location>
</feature>
<comment type="subcellular location">
    <subcellularLocation>
        <location evidence="1">Membrane</location>
        <topology evidence="1">Single-pass membrane protein</topology>
    </subcellularLocation>
</comment>
<keyword evidence="8" id="KW-1185">Reference proteome</keyword>
<evidence type="ECO:0000256" key="4">
    <source>
        <dbReference type="ARBA" id="ARBA00022989"/>
    </source>
</evidence>
<dbReference type="PROSITE" id="PS50004">
    <property type="entry name" value="C2"/>
    <property type="match status" value="1"/>
</dbReference>
<dbReference type="OrthoDB" id="10059618at2759"/>
<dbReference type="Proteomes" id="UP000410492">
    <property type="component" value="Unassembled WGS sequence"/>
</dbReference>
<evidence type="ECO:0000256" key="5">
    <source>
        <dbReference type="ARBA" id="ARBA00023136"/>
    </source>
</evidence>
<evidence type="ECO:0000256" key="3">
    <source>
        <dbReference type="ARBA" id="ARBA00022737"/>
    </source>
</evidence>
<reference evidence="7 8" key="1">
    <citation type="submission" date="2019-01" db="EMBL/GenBank/DDBJ databases">
        <authorList>
            <person name="Sayadi A."/>
        </authorList>
    </citation>
    <scope>NUCLEOTIDE SEQUENCE [LARGE SCALE GENOMIC DNA]</scope>
</reference>
<organism evidence="7 8">
    <name type="scientific">Callosobruchus maculatus</name>
    <name type="common">Southern cowpea weevil</name>
    <name type="synonym">Pulse bruchid</name>
    <dbReference type="NCBI Taxonomy" id="64391"/>
    <lineage>
        <taxon>Eukaryota</taxon>
        <taxon>Metazoa</taxon>
        <taxon>Ecdysozoa</taxon>
        <taxon>Arthropoda</taxon>
        <taxon>Hexapoda</taxon>
        <taxon>Insecta</taxon>
        <taxon>Pterygota</taxon>
        <taxon>Neoptera</taxon>
        <taxon>Endopterygota</taxon>
        <taxon>Coleoptera</taxon>
        <taxon>Polyphaga</taxon>
        <taxon>Cucujiformia</taxon>
        <taxon>Chrysomeloidea</taxon>
        <taxon>Chrysomelidae</taxon>
        <taxon>Bruchinae</taxon>
        <taxon>Bruchini</taxon>
        <taxon>Callosobruchus</taxon>
    </lineage>
</organism>
<proteinExistence type="predicted"/>
<accession>A0A653DT49</accession>
<dbReference type="Pfam" id="PF00168">
    <property type="entry name" value="C2"/>
    <property type="match status" value="1"/>
</dbReference>
<dbReference type="EMBL" id="CAACVG010014587">
    <property type="protein sequence ID" value="VEN63399.1"/>
    <property type="molecule type" value="Genomic_DNA"/>
</dbReference>
<evidence type="ECO:0000256" key="2">
    <source>
        <dbReference type="ARBA" id="ARBA00022692"/>
    </source>
</evidence>
<keyword evidence="2" id="KW-0812">Transmembrane</keyword>
<keyword evidence="4" id="KW-1133">Transmembrane helix</keyword>
<protein>
    <recommendedName>
        <fullName evidence="6">C2 domain-containing protein</fullName>
    </recommendedName>
</protein>
<dbReference type="PANTHER" id="PTHR12546:SF60">
    <property type="entry name" value="MISFIRE, ISOFORM F"/>
    <property type="match status" value="1"/>
</dbReference>
<dbReference type="InterPro" id="IPR035892">
    <property type="entry name" value="C2_domain_sf"/>
</dbReference>
<sequence length="77" mass="8974">MDPVVCIQVGDQKKYTSVKESTNCPYYNEYFVFDFHMPPIMLFDKIIQLSVLQSRNILRGNKLLGNFKLDIATVWAQ</sequence>
<evidence type="ECO:0000313" key="8">
    <source>
        <dbReference type="Proteomes" id="UP000410492"/>
    </source>
</evidence>
<feature type="non-terminal residue" evidence="7">
    <location>
        <position position="77"/>
    </location>
</feature>
<dbReference type="GO" id="GO:0007009">
    <property type="term" value="P:plasma membrane organization"/>
    <property type="evidence" value="ECO:0007669"/>
    <property type="project" value="TreeGrafter"/>
</dbReference>
<evidence type="ECO:0000313" key="7">
    <source>
        <dbReference type="EMBL" id="VEN63399.1"/>
    </source>
</evidence>
<keyword evidence="3" id="KW-0677">Repeat</keyword>
<dbReference type="Gene3D" id="2.60.40.150">
    <property type="entry name" value="C2 domain"/>
    <property type="match status" value="1"/>
</dbReference>
<gene>
    <name evidence="7" type="ORF">CALMAC_LOCUS20222</name>
</gene>
<dbReference type="SUPFAM" id="SSF49562">
    <property type="entry name" value="C2 domain (Calcium/lipid-binding domain, CaLB)"/>
    <property type="match status" value="1"/>
</dbReference>
<dbReference type="InterPro" id="IPR037721">
    <property type="entry name" value="Ferlin"/>
</dbReference>